<accession>A0ABP7CI27</accession>
<dbReference type="Proteomes" id="UP001501468">
    <property type="component" value="Unassembled WGS sequence"/>
</dbReference>
<proteinExistence type="predicted"/>
<keyword evidence="3" id="KW-1185">Reference proteome</keyword>
<evidence type="ECO:0000313" key="3">
    <source>
        <dbReference type="Proteomes" id="UP001501468"/>
    </source>
</evidence>
<feature type="coiled-coil region" evidence="1">
    <location>
        <begin position="34"/>
        <end position="102"/>
    </location>
</feature>
<comment type="caution">
    <text evidence="2">The sequence shown here is derived from an EMBL/GenBank/DDBJ whole genome shotgun (WGS) entry which is preliminary data.</text>
</comment>
<gene>
    <name evidence="2" type="ORF">GCM10022399_03600</name>
</gene>
<organism evidence="2 3">
    <name type="scientific">Terrabacter ginsenosidimutans</name>
    <dbReference type="NCBI Taxonomy" id="490575"/>
    <lineage>
        <taxon>Bacteria</taxon>
        <taxon>Bacillati</taxon>
        <taxon>Actinomycetota</taxon>
        <taxon>Actinomycetes</taxon>
        <taxon>Micrococcales</taxon>
        <taxon>Intrasporangiaceae</taxon>
        <taxon>Terrabacter</taxon>
    </lineage>
</organism>
<name>A0ABP7CI27_9MICO</name>
<evidence type="ECO:0000313" key="2">
    <source>
        <dbReference type="EMBL" id="GAA3691061.1"/>
    </source>
</evidence>
<reference evidence="3" key="1">
    <citation type="journal article" date="2019" name="Int. J. Syst. Evol. Microbiol.">
        <title>The Global Catalogue of Microorganisms (GCM) 10K type strain sequencing project: providing services to taxonomists for standard genome sequencing and annotation.</title>
        <authorList>
            <consortium name="The Broad Institute Genomics Platform"/>
            <consortium name="The Broad Institute Genome Sequencing Center for Infectious Disease"/>
            <person name="Wu L."/>
            <person name="Ma J."/>
        </authorList>
    </citation>
    <scope>NUCLEOTIDE SEQUENCE [LARGE SCALE GENOMIC DNA]</scope>
    <source>
        <strain evidence="3">JCM 17125</strain>
    </source>
</reference>
<keyword evidence="1" id="KW-0175">Coiled coil</keyword>
<evidence type="ECO:0000256" key="1">
    <source>
        <dbReference type="SAM" id="Coils"/>
    </source>
</evidence>
<sequence length="301" mass="33299">MTSHTVPDDAVPPLRLLEVARSDLAERARVHVELRAAHDALHEAQAEHQRLRDVLTSEELDVGRLEGRSASRVWSSLRGSRERDLEREREQARTAAAAVEVQARTVELLREVTESLARRAEALEHADRDYQSALERVAGSGGTVDDAHVAAAVQELAHRRELQELEQASAAGRSALQGLVAARQTLGSADSWSTWDTFGGGGMLSSAMKHERLDEARQRLQVAGEALTRFTRELDDLRMPGIALPEFGGPVRGVDIWWDNVGVDLLVRDRIKRTQRDVDAAVARVEEALATLETRRQQLVG</sequence>
<dbReference type="EMBL" id="BAABDC010000001">
    <property type="protein sequence ID" value="GAA3691061.1"/>
    <property type="molecule type" value="Genomic_DNA"/>
</dbReference>
<dbReference type="RefSeq" id="WP_344940663.1">
    <property type="nucleotide sequence ID" value="NZ_BAABDC010000001.1"/>
</dbReference>
<protein>
    <submittedName>
        <fullName evidence="2">Uncharacterized protein</fullName>
    </submittedName>
</protein>